<dbReference type="PROSITE" id="PS00530">
    <property type="entry name" value="RNASE_T2_1"/>
    <property type="match status" value="1"/>
</dbReference>
<keyword evidence="3" id="KW-0255">Endonuclease</keyword>
<evidence type="ECO:0000256" key="3">
    <source>
        <dbReference type="ARBA" id="ARBA00022759"/>
    </source>
</evidence>
<evidence type="ECO:0000256" key="6">
    <source>
        <dbReference type="ARBA" id="ARBA00023239"/>
    </source>
</evidence>
<accession>A0A9E7FMZ5</accession>
<dbReference type="GO" id="GO:0016787">
    <property type="term" value="F:hydrolase activity"/>
    <property type="evidence" value="ECO:0007669"/>
    <property type="project" value="UniProtKB-KW"/>
</dbReference>
<dbReference type="InterPro" id="IPR033130">
    <property type="entry name" value="RNase_T2_His_AS_2"/>
</dbReference>
<dbReference type="InterPro" id="IPR036430">
    <property type="entry name" value="RNase_T2-like_sf"/>
</dbReference>
<sequence>MSPYSSCQRGCVIHLPNALRLSLYVGRHVEGVSHPFRPNMKLPRPAAFLLLLLALSAVASTAHDFDFFYFVQQWPGSYCDTRQSCCYPSTGKPASDFGIHGLWPNYNDGSYPANCDPDRPYDASEMSDLMGGMQANWPTLACPSGDGSSFWSHEWRKHGTCSESLLDQRSYFQAALDLKKQVDLLKVLQDAGIRPDGGFYSLRGIAGAVREAIGYTPGIQCNVDESGNRQLHQIYLCVDAWGKELIECPVFPRSKCSSRVEFPPF</sequence>
<dbReference type="GO" id="GO:0033897">
    <property type="term" value="F:ribonuclease T2 activity"/>
    <property type="evidence" value="ECO:0007669"/>
    <property type="project" value="InterPro"/>
</dbReference>
<dbReference type="Proteomes" id="UP001055439">
    <property type="component" value="Chromosome 4"/>
</dbReference>
<feature type="active site" evidence="7">
    <location>
        <position position="158"/>
    </location>
</feature>
<evidence type="ECO:0000256" key="2">
    <source>
        <dbReference type="ARBA" id="ARBA00022722"/>
    </source>
</evidence>
<gene>
    <name evidence="9" type="ORF">MUK42_32429</name>
</gene>
<dbReference type="InterPro" id="IPR033697">
    <property type="entry name" value="Ribonuclease_T2_eukaryotic"/>
</dbReference>
<proteinExistence type="inferred from homology"/>
<keyword evidence="10" id="KW-1185">Reference proteome</keyword>
<feature type="active site" evidence="7">
    <location>
        <position position="100"/>
    </location>
</feature>
<feature type="active site" evidence="7">
    <location>
        <position position="154"/>
    </location>
</feature>
<protein>
    <submittedName>
        <fullName evidence="9">Ribonuclease</fullName>
    </submittedName>
</protein>
<evidence type="ECO:0000256" key="1">
    <source>
        <dbReference type="ARBA" id="ARBA00007469"/>
    </source>
</evidence>
<reference evidence="9" key="1">
    <citation type="submission" date="2022-05" db="EMBL/GenBank/DDBJ databases">
        <title>The Musa troglodytarum L. genome provides insights into the mechanism of non-climacteric behaviour and enrichment of carotenoids.</title>
        <authorList>
            <person name="Wang J."/>
        </authorList>
    </citation>
    <scope>NUCLEOTIDE SEQUENCE</scope>
    <source>
        <tissue evidence="9">Leaf</tissue>
    </source>
</reference>
<evidence type="ECO:0000256" key="5">
    <source>
        <dbReference type="ARBA" id="ARBA00023157"/>
    </source>
</evidence>
<dbReference type="FunFam" id="3.90.730.10:FF:000003">
    <property type="entry name" value="Ribonuclease 3"/>
    <property type="match status" value="1"/>
</dbReference>
<dbReference type="PROSITE" id="PS00531">
    <property type="entry name" value="RNASE_T2_2"/>
    <property type="match status" value="1"/>
</dbReference>
<evidence type="ECO:0000313" key="10">
    <source>
        <dbReference type="Proteomes" id="UP001055439"/>
    </source>
</evidence>
<dbReference type="GO" id="GO:0005576">
    <property type="term" value="C:extracellular region"/>
    <property type="evidence" value="ECO:0007669"/>
    <property type="project" value="TreeGrafter"/>
</dbReference>
<evidence type="ECO:0000256" key="8">
    <source>
        <dbReference type="RuleBase" id="RU004328"/>
    </source>
</evidence>
<dbReference type="SUPFAM" id="SSF55895">
    <property type="entry name" value="Ribonuclease Rh-like"/>
    <property type="match status" value="1"/>
</dbReference>
<keyword evidence="5" id="KW-1015">Disulfide bond</keyword>
<dbReference type="GO" id="GO:0003723">
    <property type="term" value="F:RNA binding"/>
    <property type="evidence" value="ECO:0007669"/>
    <property type="project" value="InterPro"/>
</dbReference>
<keyword evidence="6" id="KW-0456">Lyase</keyword>
<organism evidence="9 10">
    <name type="scientific">Musa troglodytarum</name>
    <name type="common">fe'i banana</name>
    <dbReference type="NCBI Taxonomy" id="320322"/>
    <lineage>
        <taxon>Eukaryota</taxon>
        <taxon>Viridiplantae</taxon>
        <taxon>Streptophyta</taxon>
        <taxon>Embryophyta</taxon>
        <taxon>Tracheophyta</taxon>
        <taxon>Spermatophyta</taxon>
        <taxon>Magnoliopsida</taxon>
        <taxon>Liliopsida</taxon>
        <taxon>Zingiberales</taxon>
        <taxon>Musaceae</taxon>
        <taxon>Musa</taxon>
    </lineage>
</organism>
<dbReference type="AlphaFoldDB" id="A0A9E7FMZ5"/>
<dbReference type="GO" id="GO:0006401">
    <property type="term" value="P:RNA catabolic process"/>
    <property type="evidence" value="ECO:0007669"/>
    <property type="project" value="TreeGrafter"/>
</dbReference>
<keyword evidence="2" id="KW-0540">Nuclease</keyword>
<dbReference type="PANTHER" id="PTHR11240:SF75">
    <property type="entry name" value="RIBONUCLEASE 3"/>
    <property type="match status" value="1"/>
</dbReference>
<dbReference type="InterPro" id="IPR001568">
    <property type="entry name" value="RNase_T2-like"/>
</dbReference>
<evidence type="ECO:0000256" key="4">
    <source>
        <dbReference type="ARBA" id="ARBA00022801"/>
    </source>
</evidence>
<name>A0A9E7FMZ5_9LILI</name>
<comment type="similarity">
    <text evidence="1 8">Belongs to the RNase T2 family.</text>
</comment>
<keyword evidence="4" id="KW-0378">Hydrolase</keyword>
<dbReference type="CDD" id="cd01061">
    <property type="entry name" value="RNase_T2_euk"/>
    <property type="match status" value="1"/>
</dbReference>
<dbReference type="Gene3D" id="3.90.730.10">
    <property type="entry name" value="Ribonuclease T2-like"/>
    <property type="match status" value="1"/>
</dbReference>
<dbReference type="Pfam" id="PF00445">
    <property type="entry name" value="Ribonuclease_T2"/>
    <property type="match status" value="1"/>
</dbReference>
<evidence type="ECO:0000256" key="7">
    <source>
        <dbReference type="PIRSR" id="PIRSR633697-1"/>
    </source>
</evidence>
<evidence type="ECO:0000313" key="9">
    <source>
        <dbReference type="EMBL" id="URD98783.1"/>
    </source>
</evidence>
<dbReference type="PANTHER" id="PTHR11240">
    <property type="entry name" value="RIBONUCLEASE T2"/>
    <property type="match status" value="1"/>
</dbReference>
<dbReference type="InterPro" id="IPR018188">
    <property type="entry name" value="RNase_T2_His_AS_1"/>
</dbReference>
<dbReference type="EMBL" id="CP097506">
    <property type="protein sequence ID" value="URD98783.1"/>
    <property type="molecule type" value="Genomic_DNA"/>
</dbReference>
<dbReference type="OrthoDB" id="435754at2759"/>